<proteinExistence type="inferred from homology"/>
<feature type="domain" description="ABC transmembrane type-1" evidence="8">
    <location>
        <begin position="98"/>
        <end position="328"/>
    </location>
</feature>
<comment type="subcellular location">
    <subcellularLocation>
        <location evidence="1 7">Cell membrane</location>
        <topology evidence="1 7">Multi-pass membrane protein</topology>
    </subcellularLocation>
</comment>
<feature type="transmembrane region" description="Helical" evidence="7">
    <location>
        <begin position="305"/>
        <end position="331"/>
    </location>
</feature>
<evidence type="ECO:0000256" key="6">
    <source>
        <dbReference type="ARBA" id="ARBA00023136"/>
    </source>
</evidence>
<dbReference type="EMBL" id="JANLCJ010000001">
    <property type="protein sequence ID" value="MCS5732223.1"/>
    <property type="molecule type" value="Genomic_DNA"/>
</dbReference>
<feature type="transmembrane region" description="Helical" evidence="7">
    <location>
        <begin position="12"/>
        <end position="31"/>
    </location>
</feature>
<dbReference type="PANTHER" id="PTHR43163">
    <property type="entry name" value="DIPEPTIDE TRANSPORT SYSTEM PERMEASE PROTEIN DPPB-RELATED"/>
    <property type="match status" value="1"/>
</dbReference>
<dbReference type="InterPro" id="IPR000515">
    <property type="entry name" value="MetI-like"/>
</dbReference>
<evidence type="ECO:0000256" key="4">
    <source>
        <dbReference type="ARBA" id="ARBA00022692"/>
    </source>
</evidence>
<comment type="caution">
    <text evidence="9">The sequence shown here is derived from an EMBL/GenBank/DDBJ whole genome shotgun (WGS) entry which is preliminary data.</text>
</comment>
<dbReference type="Pfam" id="PF00528">
    <property type="entry name" value="BPD_transp_1"/>
    <property type="match status" value="1"/>
</dbReference>
<dbReference type="SUPFAM" id="SSF161098">
    <property type="entry name" value="MetI-like"/>
    <property type="match status" value="1"/>
</dbReference>
<dbReference type="Proteomes" id="UP001165586">
    <property type="component" value="Unassembled WGS sequence"/>
</dbReference>
<dbReference type="InterPro" id="IPR045621">
    <property type="entry name" value="BPD_transp_1_N"/>
</dbReference>
<organism evidence="9 10">
    <name type="scientific">Herbiconiux daphne</name>
    <dbReference type="NCBI Taxonomy" id="2970914"/>
    <lineage>
        <taxon>Bacteria</taxon>
        <taxon>Bacillati</taxon>
        <taxon>Actinomycetota</taxon>
        <taxon>Actinomycetes</taxon>
        <taxon>Micrococcales</taxon>
        <taxon>Microbacteriaceae</taxon>
        <taxon>Herbiconiux</taxon>
    </lineage>
</organism>
<feature type="transmembrane region" description="Helical" evidence="7">
    <location>
        <begin position="195"/>
        <end position="221"/>
    </location>
</feature>
<dbReference type="InterPro" id="IPR035906">
    <property type="entry name" value="MetI-like_sf"/>
</dbReference>
<keyword evidence="10" id="KW-1185">Reference proteome</keyword>
<evidence type="ECO:0000259" key="8">
    <source>
        <dbReference type="PROSITE" id="PS50928"/>
    </source>
</evidence>
<keyword evidence="6 7" id="KW-0472">Membrane</keyword>
<evidence type="ECO:0000256" key="2">
    <source>
        <dbReference type="ARBA" id="ARBA00022448"/>
    </source>
</evidence>
<accession>A0ABT2GWE0</accession>
<dbReference type="CDD" id="cd06261">
    <property type="entry name" value="TM_PBP2"/>
    <property type="match status" value="1"/>
</dbReference>
<evidence type="ECO:0000256" key="7">
    <source>
        <dbReference type="RuleBase" id="RU363032"/>
    </source>
</evidence>
<evidence type="ECO:0000313" key="10">
    <source>
        <dbReference type="Proteomes" id="UP001165586"/>
    </source>
</evidence>
<dbReference type="Pfam" id="PF19300">
    <property type="entry name" value="BPD_transp_1_N"/>
    <property type="match status" value="1"/>
</dbReference>
<sequence length="338" mass="35762">MFGRFLLKRIGAAVLLAFGIVVVTFALTALLPGDPATAQLGERAAADPEIVAAYMKANGLDQPLYTQFFIYLGHLVQGDLGTSLQSRNPVLTDLGQFGPASFELAVTATVIAVIVGVGLGIVAALRPDRPLDHTLRVVSLGGVSIPIFWLSLIAVFIFSTQLRIFPSSGRLNPGETPPPHITGLYTLDSLLTANWATFGSAVGHLILPALVLAAPMVGLLLRFTRSSMLEVIGNDYVRSANAKGLPPGLVVRRHTLRGALVPVITVLGSAFASLLAGTVLVEQIFAWPGIGSYAYRSASNLDLPAIVGVTLFVALVFIAVNFLVDVLYGLIDPRIRTS</sequence>
<feature type="transmembrane region" description="Helical" evidence="7">
    <location>
        <begin position="104"/>
        <end position="125"/>
    </location>
</feature>
<feature type="transmembrane region" description="Helical" evidence="7">
    <location>
        <begin position="137"/>
        <end position="158"/>
    </location>
</feature>
<evidence type="ECO:0000256" key="1">
    <source>
        <dbReference type="ARBA" id="ARBA00004651"/>
    </source>
</evidence>
<feature type="transmembrane region" description="Helical" evidence="7">
    <location>
        <begin position="259"/>
        <end position="285"/>
    </location>
</feature>
<dbReference type="PROSITE" id="PS50928">
    <property type="entry name" value="ABC_TM1"/>
    <property type="match status" value="1"/>
</dbReference>
<comment type="similarity">
    <text evidence="7">Belongs to the binding-protein-dependent transport system permease family.</text>
</comment>
<dbReference type="RefSeq" id="WP_259536745.1">
    <property type="nucleotide sequence ID" value="NZ_JANLCJ010000001.1"/>
</dbReference>
<dbReference type="PANTHER" id="PTHR43163:SF8">
    <property type="entry name" value="D,D-DIPEPTIDE TRANSPORT SYSTEM PERMEASE PROTEIN DDPB-RELATED"/>
    <property type="match status" value="1"/>
</dbReference>
<evidence type="ECO:0000256" key="5">
    <source>
        <dbReference type="ARBA" id="ARBA00022989"/>
    </source>
</evidence>
<evidence type="ECO:0000256" key="3">
    <source>
        <dbReference type="ARBA" id="ARBA00022475"/>
    </source>
</evidence>
<keyword evidence="5 7" id="KW-1133">Transmembrane helix</keyword>
<keyword evidence="2 7" id="KW-0813">Transport</keyword>
<protein>
    <submittedName>
        <fullName evidence="9">ABC transporter permease</fullName>
    </submittedName>
</protein>
<evidence type="ECO:0000313" key="9">
    <source>
        <dbReference type="EMBL" id="MCS5732223.1"/>
    </source>
</evidence>
<dbReference type="Gene3D" id="1.10.3720.10">
    <property type="entry name" value="MetI-like"/>
    <property type="match status" value="1"/>
</dbReference>
<keyword evidence="3" id="KW-1003">Cell membrane</keyword>
<gene>
    <name evidence="9" type="ORF">N1032_00505</name>
</gene>
<keyword evidence="4 7" id="KW-0812">Transmembrane</keyword>
<name>A0ABT2GWE0_9MICO</name>
<reference evidence="9" key="1">
    <citation type="submission" date="2022-08" db="EMBL/GenBank/DDBJ databases">
        <authorList>
            <person name="Deng Y."/>
            <person name="Han X.-F."/>
            <person name="Zhang Y.-Q."/>
        </authorList>
    </citation>
    <scope>NUCLEOTIDE SEQUENCE</scope>
    <source>
        <strain evidence="9">CPCC 203386</strain>
    </source>
</reference>